<keyword evidence="4" id="KW-1185">Reference proteome</keyword>
<dbReference type="STRING" id="69960.SAMN05421720_11098"/>
<evidence type="ECO:0000313" key="3">
    <source>
        <dbReference type="EMBL" id="SDE70477.1"/>
    </source>
</evidence>
<evidence type="ECO:0000259" key="2">
    <source>
        <dbReference type="Pfam" id="PF02657"/>
    </source>
</evidence>
<organism evidence="3 4">
    <name type="scientific">Rhodospira trueperi</name>
    <dbReference type="NCBI Taxonomy" id="69960"/>
    <lineage>
        <taxon>Bacteria</taxon>
        <taxon>Pseudomonadati</taxon>
        <taxon>Pseudomonadota</taxon>
        <taxon>Alphaproteobacteria</taxon>
        <taxon>Rhodospirillales</taxon>
        <taxon>Rhodospirillaceae</taxon>
        <taxon>Rhodospira</taxon>
    </lineage>
</organism>
<reference evidence="3 4" key="1">
    <citation type="submission" date="2016-10" db="EMBL/GenBank/DDBJ databases">
        <authorList>
            <person name="de Groot N.N."/>
        </authorList>
    </citation>
    <scope>NUCLEOTIDE SEQUENCE [LARGE SCALE GENOMIC DNA]</scope>
    <source>
        <strain evidence="3 4">ATCC 700224</strain>
    </source>
</reference>
<name>A0A1G7F3J0_9PROT</name>
<dbReference type="Gene3D" id="3.90.1010.10">
    <property type="match status" value="1"/>
</dbReference>
<feature type="domain" description="Fe-S metabolism associated" evidence="2">
    <location>
        <begin position="10"/>
        <end position="132"/>
    </location>
</feature>
<accession>A0A1G7F3J0</accession>
<dbReference type="Proteomes" id="UP000199412">
    <property type="component" value="Unassembled WGS sequence"/>
</dbReference>
<proteinExistence type="inferred from homology"/>
<dbReference type="Pfam" id="PF02657">
    <property type="entry name" value="SufE"/>
    <property type="match status" value="1"/>
</dbReference>
<protein>
    <submittedName>
        <fullName evidence="3">Cysteine desulfuration protein SufE</fullName>
    </submittedName>
</protein>
<dbReference type="InterPro" id="IPR003808">
    <property type="entry name" value="Fe-S_metab-assoc_dom"/>
</dbReference>
<evidence type="ECO:0000313" key="4">
    <source>
        <dbReference type="Proteomes" id="UP000199412"/>
    </source>
</evidence>
<gene>
    <name evidence="3" type="ORF">SAMN05421720_11098</name>
</gene>
<dbReference type="RefSeq" id="WP_218128426.1">
    <property type="nucleotide sequence ID" value="NZ_FNAP01000010.1"/>
</dbReference>
<dbReference type="SUPFAM" id="SSF82649">
    <property type="entry name" value="SufE/NifU"/>
    <property type="match status" value="1"/>
</dbReference>
<dbReference type="PANTHER" id="PTHR43597">
    <property type="entry name" value="SULFUR ACCEPTOR PROTEIN CSDE"/>
    <property type="match status" value="1"/>
</dbReference>
<dbReference type="PANTHER" id="PTHR43597:SF5">
    <property type="entry name" value="SUFE-LIKE PROTEIN 2, CHLOROPLASTIC"/>
    <property type="match status" value="1"/>
</dbReference>
<evidence type="ECO:0000256" key="1">
    <source>
        <dbReference type="ARBA" id="ARBA00010282"/>
    </source>
</evidence>
<dbReference type="EMBL" id="FNAP01000010">
    <property type="protein sequence ID" value="SDE70477.1"/>
    <property type="molecule type" value="Genomic_DNA"/>
</dbReference>
<comment type="similarity">
    <text evidence="1">Belongs to the SufE family.</text>
</comment>
<dbReference type="AlphaFoldDB" id="A0A1G7F3J0"/>
<sequence length="140" mass="15800">MTMTLDELSETFELLDDWEERYAFIIDLGRKLEPMPDADKTEANKVPGCMSQVWMTAREADGNPVRLHFCADSDAHIVKGLIAILLVLFNDRTPEEILAADAQGEMKRLGLDQHISPNRRNGFLSMIERIKAEAARIVSV</sequence>